<gene>
    <name evidence="1" type="ordered locus">SJA_C1-08640</name>
</gene>
<dbReference type="KEGG" id="sjp:SJA_C1-08640"/>
<dbReference type="RefSeq" id="WP_013039353.1">
    <property type="nucleotide sequence ID" value="NC_014006.1"/>
</dbReference>
<reference evidence="1 2" key="1">
    <citation type="journal article" date="2010" name="J. Bacteriol.">
        <title>Complete genome sequence of the representative gamma-hexachlorocyclohexane-degrading bacterium Sphingobium japonicum UT26.</title>
        <authorList>
            <person name="Nagata Y."/>
            <person name="Ohtsubo Y."/>
            <person name="Endo R."/>
            <person name="Ichikawa N."/>
            <person name="Ankai A."/>
            <person name="Oguchi A."/>
            <person name="Fukui S."/>
            <person name="Fujita N."/>
            <person name="Tsuda M."/>
        </authorList>
    </citation>
    <scope>NUCLEOTIDE SEQUENCE [LARGE SCALE GENOMIC DNA]</scope>
    <source>
        <strain evidence="2">DSM 16413 / CCM 7287 / MTCC 6362 / UT26 / NBRC 101211 / UT26S</strain>
    </source>
</reference>
<name>D4YZB6_SPHIU</name>
<dbReference type="eggNOG" id="ENOG5032Z5M">
    <property type="taxonomic scope" value="Bacteria"/>
</dbReference>
<dbReference type="Proteomes" id="UP000007753">
    <property type="component" value="Chromosome 1"/>
</dbReference>
<proteinExistence type="predicted"/>
<dbReference type="EMBL" id="AP010803">
    <property type="protein sequence ID" value="BAI95698.1"/>
    <property type="molecule type" value="Genomic_DNA"/>
</dbReference>
<evidence type="ECO:0000313" key="1">
    <source>
        <dbReference type="EMBL" id="BAI95698.1"/>
    </source>
</evidence>
<protein>
    <submittedName>
        <fullName evidence="1">Uncharacterized protein</fullName>
    </submittedName>
</protein>
<organism evidence="1 2">
    <name type="scientific">Sphingobium indicum (strain DSM 16413 / CCM 7287 / MTCC 6362 / UT26 / NBRC 101211 / UT26S)</name>
    <name type="common">Sphingobium japonicum</name>
    <dbReference type="NCBI Taxonomy" id="452662"/>
    <lineage>
        <taxon>Bacteria</taxon>
        <taxon>Pseudomonadati</taxon>
        <taxon>Pseudomonadota</taxon>
        <taxon>Alphaproteobacteria</taxon>
        <taxon>Sphingomonadales</taxon>
        <taxon>Sphingomonadaceae</taxon>
        <taxon>Sphingobium</taxon>
    </lineage>
</organism>
<dbReference type="GeneID" id="43870085"/>
<dbReference type="AlphaFoldDB" id="D4YZB6"/>
<accession>D4YZB6</accession>
<dbReference type="STRING" id="452662.SJA_C1-08640"/>
<dbReference type="HOGENOM" id="CLU_1093737_0_0_5"/>
<keyword evidence="2" id="KW-1185">Reference proteome</keyword>
<evidence type="ECO:0000313" key="2">
    <source>
        <dbReference type="Proteomes" id="UP000007753"/>
    </source>
</evidence>
<sequence>MATKKISELDTVPSVDGTETFPVLKSGYNYKMTVSQIVAWISNATSSVAGFMSASDKSKLDSVQTGATANATNAELRNRATHTGTQPAATITGLADVATTGDYDDLSNQPSFATVATTGAYSDLTGRPTLATVATSGSYNDLSNRPIDANYERLPTVAFQSATGTTAGTAALVTKAVFHIGSSDASNKGIILPTSMAIGTVFNIFNGTGNAINVYPPTGGQINYAGTDVPFALSAYAPLRLVLIDPSGGVYQQL</sequence>